<evidence type="ECO:0000256" key="6">
    <source>
        <dbReference type="SAM" id="Phobius"/>
    </source>
</evidence>
<keyword evidence="8" id="KW-1185">Reference proteome</keyword>
<keyword evidence="4 6" id="KW-0472">Membrane</keyword>
<evidence type="ECO:0000256" key="1">
    <source>
        <dbReference type="ARBA" id="ARBA00004141"/>
    </source>
</evidence>
<proteinExistence type="inferred from homology"/>
<evidence type="ECO:0000313" key="7">
    <source>
        <dbReference type="EMBL" id="JAC44555.1"/>
    </source>
</evidence>
<dbReference type="EMBL" id="GAKP01014397">
    <property type="protein sequence ID" value="JAC44555.1"/>
    <property type="molecule type" value="Transcribed_RNA"/>
</dbReference>
<dbReference type="PANTHER" id="PTHR19139">
    <property type="entry name" value="AQUAPORIN TRANSPORTER"/>
    <property type="match status" value="1"/>
</dbReference>
<reference evidence="7" key="1">
    <citation type="journal article" date="2014" name="BMC Genomics">
        <title>Characterizing the developmental transcriptome of the oriental fruit fly, Bactrocera dorsalis (Diptera: Tephritidae) through comparative genomic analysis with Drosophila melanogaster utilizing modENCODE datasets.</title>
        <authorList>
            <person name="Geib S.M."/>
            <person name="Calla B."/>
            <person name="Hall B."/>
            <person name="Hou S."/>
            <person name="Manoukis N.C."/>
        </authorList>
    </citation>
    <scope>NUCLEOTIDE SEQUENCE</scope>
    <source>
        <strain evidence="7">Punador</strain>
    </source>
</reference>
<dbReference type="PANTHER" id="PTHR19139:SF270">
    <property type="entry name" value="ENTOMOGLYCEROPORIN 1-RELATED"/>
    <property type="match status" value="1"/>
</dbReference>
<dbReference type="InterPro" id="IPR000425">
    <property type="entry name" value="MIP"/>
</dbReference>
<dbReference type="GO" id="GO:0005886">
    <property type="term" value="C:plasma membrane"/>
    <property type="evidence" value="ECO:0007669"/>
    <property type="project" value="TreeGrafter"/>
</dbReference>
<feature type="transmembrane region" description="Helical" evidence="6">
    <location>
        <begin position="194"/>
        <end position="216"/>
    </location>
</feature>
<dbReference type="Proteomes" id="UP001652620">
    <property type="component" value="Chromosome 3"/>
</dbReference>
<dbReference type="AlphaFoldDB" id="A0A034VRV4"/>
<keyword evidence="2 5" id="KW-0812">Transmembrane</keyword>
<comment type="similarity">
    <text evidence="5">Belongs to the MIP/aquaporin (TC 1.A.8) family.</text>
</comment>
<accession>A0A034VRV4</accession>
<dbReference type="InterPro" id="IPR023271">
    <property type="entry name" value="Aquaporin-like"/>
</dbReference>
<feature type="transmembrane region" description="Helical" evidence="6">
    <location>
        <begin position="78"/>
        <end position="100"/>
    </location>
</feature>
<comment type="subcellular location">
    <subcellularLocation>
        <location evidence="1">Membrane</location>
        <topology evidence="1">Multi-pass membrane protein</topology>
    </subcellularLocation>
</comment>
<gene>
    <name evidence="7" type="primary">AQP2</name>
    <name evidence="9" type="synonym">LOC105223054</name>
</gene>
<reference evidence="9" key="2">
    <citation type="submission" date="2025-04" db="UniProtKB">
        <authorList>
            <consortium name="RefSeq"/>
        </authorList>
    </citation>
    <scope>IDENTIFICATION</scope>
    <source>
        <strain evidence="9">Punador</strain>
    </source>
</reference>
<dbReference type="PRINTS" id="PR00783">
    <property type="entry name" value="MINTRINSICP"/>
</dbReference>
<dbReference type="OrthoDB" id="3222at2759"/>
<evidence type="ECO:0000313" key="9">
    <source>
        <dbReference type="RefSeq" id="XP_011198959.1"/>
    </source>
</evidence>
<dbReference type="GO" id="GO:0015267">
    <property type="term" value="F:channel activity"/>
    <property type="evidence" value="ECO:0007669"/>
    <property type="project" value="InterPro"/>
</dbReference>
<dbReference type="Pfam" id="PF00230">
    <property type="entry name" value="MIP"/>
    <property type="match status" value="1"/>
</dbReference>
<feature type="transmembrane region" description="Helical" evidence="6">
    <location>
        <begin position="120"/>
        <end position="141"/>
    </location>
</feature>
<dbReference type="OMA" id="CALWDVR"/>
<evidence type="ECO:0000256" key="2">
    <source>
        <dbReference type="ARBA" id="ARBA00022692"/>
    </source>
</evidence>
<evidence type="ECO:0000256" key="3">
    <source>
        <dbReference type="ARBA" id="ARBA00022989"/>
    </source>
</evidence>
<sequence>MASKFITIMRYLGEFSGTALLVALHCLGCADGSDILKVQYGLVVMIIVHCFGFVSGGHANPCITLACYMMRYISFKMALIYMLAQFLGALTGFFLLTAMLPSDAISKDLCLVKSNGGLSWDQAFVIELVLTTTLIFGWCALWDARNSSYLDSVSLRIGLLVAACSLAGGQWTGATMNPAIVLVPAAYHGKHDDTPIFMASQFSAGIFAPVLWKLLFSPRSFFNSKPC</sequence>
<dbReference type="InterPro" id="IPR034294">
    <property type="entry name" value="Aquaporin_transptr"/>
</dbReference>
<dbReference type="KEGG" id="bdr:105223054"/>
<dbReference type="GeneID" id="105223054"/>
<evidence type="ECO:0000313" key="8">
    <source>
        <dbReference type="Proteomes" id="UP001652620"/>
    </source>
</evidence>
<name>A0A034VRV4_BACDO</name>
<keyword evidence="3 6" id="KW-1133">Transmembrane helix</keyword>
<dbReference type="SUPFAM" id="SSF81338">
    <property type="entry name" value="Aquaporin-like"/>
    <property type="match status" value="1"/>
</dbReference>
<evidence type="ECO:0000256" key="5">
    <source>
        <dbReference type="RuleBase" id="RU000477"/>
    </source>
</evidence>
<dbReference type="Gene3D" id="1.20.1080.10">
    <property type="entry name" value="Glycerol uptake facilitator protein"/>
    <property type="match status" value="1"/>
</dbReference>
<feature type="transmembrane region" description="Helical" evidence="6">
    <location>
        <begin position="153"/>
        <end position="174"/>
    </location>
</feature>
<dbReference type="RefSeq" id="XP_011198959.1">
    <property type="nucleotide sequence ID" value="XM_011200657.3"/>
</dbReference>
<evidence type="ECO:0000256" key="4">
    <source>
        <dbReference type="ARBA" id="ARBA00023136"/>
    </source>
</evidence>
<protein>
    <submittedName>
        <fullName evidence="7 9">Aquaporin-2</fullName>
    </submittedName>
</protein>
<keyword evidence="5" id="KW-0813">Transport</keyword>
<organism evidence="7">
    <name type="scientific">Bactrocera dorsalis</name>
    <name type="common">Oriental fruit fly</name>
    <name type="synonym">Dacus dorsalis</name>
    <dbReference type="NCBI Taxonomy" id="27457"/>
    <lineage>
        <taxon>Eukaryota</taxon>
        <taxon>Metazoa</taxon>
        <taxon>Ecdysozoa</taxon>
        <taxon>Arthropoda</taxon>
        <taxon>Hexapoda</taxon>
        <taxon>Insecta</taxon>
        <taxon>Pterygota</taxon>
        <taxon>Neoptera</taxon>
        <taxon>Endopterygota</taxon>
        <taxon>Diptera</taxon>
        <taxon>Brachycera</taxon>
        <taxon>Muscomorpha</taxon>
        <taxon>Tephritoidea</taxon>
        <taxon>Tephritidae</taxon>
        <taxon>Bactrocera</taxon>
        <taxon>Bactrocera</taxon>
    </lineage>
</organism>